<dbReference type="OrthoDB" id="3010234at2"/>
<accession>A0A5N3PDG2</accession>
<dbReference type="GO" id="GO:0016740">
    <property type="term" value="F:transferase activity"/>
    <property type="evidence" value="ECO:0007669"/>
    <property type="project" value="UniProtKB-KW"/>
</dbReference>
<evidence type="ECO:0000313" key="1">
    <source>
        <dbReference type="EMBL" id="KAB0267733.1"/>
    </source>
</evidence>
<dbReference type="InterPro" id="IPR029044">
    <property type="entry name" value="Nucleotide-diphossugar_trans"/>
</dbReference>
<reference evidence="1 2" key="1">
    <citation type="journal article" date="2019" name="Microorganisms">
        <title>Genome Insights into the Novel Species Microvirga brassicacearum, a Rapeseed Endophyte with Biotechnological Potential.</title>
        <authorList>
            <person name="Jimenez-Gomez A."/>
            <person name="Saati-Santamaria Z."/>
            <person name="Igual J.M."/>
            <person name="Rivas R."/>
            <person name="Mateos P.F."/>
            <person name="Garcia-Fraile P."/>
        </authorList>
    </citation>
    <scope>NUCLEOTIDE SEQUENCE [LARGE SCALE GENOMIC DNA]</scope>
    <source>
        <strain evidence="1 2">CDVBN77</strain>
    </source>
</reference>
<keyword evidence="1" id="KW-0808">Transferase</keyword>
<dbReference type="AlphaFoldDB" id="A0A5N3PDG2"/>
<protein>
    <submittedName>
        <fullName evidence="1">Glycosyltransferase</fullName>
    </submittedName>
</protein>
<gene>
    <name evidence="1" type="ORF">FEZ63_10680</name>
</gene>
<dbReference type="RefSeq" id="WP_150944081.1">
    <property type="nucleotide sequence ID" value="NZ_VCMV01000013.1"/>
</dbReference>
<proteinExistence type="predicted"/>
<sequence length="395" mass="44450">MNSDLVQIDARPITPSAGSHSAFLVVRNESQRLPYCVEYHRTLGIDRFFIVDNGSDDGTRDFLLAQPDCHVFHTSGSFAAANYGMDWINQLVESYGIGAWCLFIDADELFTYPHSEKVTLPAFCRFLDRRQSEGVFSLLLDMYGAGSIADAVYARGMPFLATASHFDRDYDFRRKFSLSPNREALLDTEAVGGPRLREFYPEFRDAPSWKQTVWRAIRRLRRHPIGAAVGIGKLQWGKGIAPDLTKIPLIKARPGLSWTSNHRCTQLRLSEITGALLHFKFLSDFHHRATTEAARGQHWDSGAEYVRYLSLLERDPNVSLFFSGSETYRSTEQLVGLGLMRTSTELDALAGCRVNLRRERRLRDHASPIAQRHLDSAAADVSACTITMPKSRGSA</sequence>
<name>A0A5N3PDG2_9HYPH</name>
<dbReference type="Proteomes" id="UP000325684">
    <property type="component" value="Unassembled WGS sequence"/>
</dbReference>
<dbReference type="EMBL" id="VCMV01000013">
    <property type="protein sequence ID" value="KAB0267733.1"/>
    <property type="molecule type" value="Genomic_DNA"/>
</dbReference>
<dbReference type="Pfam" id="PF13704">
    <property type="entry name" value="Glyco_tranf_2_4"/>
    <property type="match status" value="1"/>
</dbReference>
<dbReference type="Gene3D" id="3.90.550.10">
    <property type="entry name" value="Spore Coat Polysaccharide Biosynthesis Protein SpsA, Chain A"/>
    <property type="match status" value="1"/>
</dbReference>
<evidence type="ECO:0000313" key="2">
    <source>
        <dbReference type="Proteomes" id="UP000325684"/>
    </source>
</evidence>
<organism evidence="1 2">
    <name type="scientific">Microvirga brassicacearum</name>
    <dbReference type="NCBI Taxonomy" id="2580413"/>
    <lineage>
        <taxon>Bacteria</taxon>
        <taxon>Pseudomonadati</taxon>
        <taxon>Pseudomonadota</taxon>
        <taxon>Alphaproteobacteria</taxon>
        <taxon>Hyphomicrobiales</taxon>
        <taxon>Methylobacteriaceae</taxon>
        <taxon>Microvirga</taxon>
    </lineage>
</organism>
<comment type="caution">
    <text evidence="1">The sequence shown here is derived from an EMBL/GenBank/DDBJ whole genome shotgun (WGS) entry which is preliminary data.</text>
</comment>
<keyword evidence="2" id="KW-1185">Reference proteome</keyword>
<dbReference type="SUPFAM" id="SSF53448">
    <property type="entry name" value="Nucleotide-diphospho-sugar transferases"/>
    <property type="match status" value="1"/>
</dbReference>